<gene>
    <name evidence="2" type="ORF">NDU88_000617</name>
</gene>
<sequence>MCSETVRGVLSPLQARASDKSGSAFPLIGDRRVRQGEESWAPRHFTPKETEAWLGNSGAGPDPQTVQRSSGAAGRPR</sequence>
<proteinExistence type="predicted"/>
<organism evidence="2 3">
    <name type="scientific">Pleurodeles waltl</name>
    <name type="common">Iberian ribbed newt</name>
    <dbReference type="NCBI Taxonomy" id="8319"/>
    <lineage>
        <taxon>Eukaryota</taxon>
        <taxon>Metazoa</taxon>
        <taxon>Chordata</taxon>
        <taxon>Craniata</taxon>
        <taxon>Vertebrata</taxon>
        <taxon>Euteleostomi</taxon>
        <taxon>Amphibia</taxon>
        <taxon>Batrachia</taxon>
        <taxon>Caudata</taxon>
        <taxon>Salamandroidea</taxon>
        <taxon>Salamandridae</taxon>
        <taxon>Pleurodelinae</taxon>
        <taxon>Pleurodeles</taxon>
    </lineage>
</organism>
<keyword evidence="3" id="KW-1185">Reference proteome</keyword>
<evidence type="ECO:0000313" key="2">
    <source>
        <dbReference type="EMBL" id="KAJ1183803.1"/>
    </source>
</evidence>
<comment type="caution">
    <text evidence="2">The sequence shown here is derived from an EMBL/GenBank/DDBJ whole genome shotgun (WGS) entry which is preliminary data.</text>
</comment>
<accession>A0AAV7U7N7</accession>
<feature type="compositionally biased region" description="Basic and acidic residues" evidence="1">
    <location>
        <begin position="29"/>
        <end position="51"/>
    </location>
</feature>
<evidence type="ECO:0000313" key="3">
    <source>
        <dbReference type="Proteomes" id="UP001066276"/>
    </source>
</evidence>
<name>A0AAV7U7N7_PLEWA</name>
<evidence type="ECO:0000256" key="1">
    <source>
        <dbReference type="SAM" id="MobiDB-lite"/>
    </source>
</evidence>
<dbReference type="Proteomes" id="UP001066276">
    <property type="component" value="Chromosome 3_1"/>
</dbReference>
<dbReference type="AlphaFoldDB" id="A0AAV7U7N7"/>
<feature type="region of interest" description="Disordered" evidence="1">
    <location>
        <begin position="1"/>
        <end position="77"/>
    </location>
</feature>
<dbReference type="EMBL" id="JANPWB010000005">
    <property type="protein sequence ID" value="KAJ1183803.1"/>
    <property type="molecule type" value="Genomic_DNA"/>
</dbReference>
<protein>
    <submittedName>
        <fullName evidence="2">Uncharacterized protein</fullName>
    </submittedName>
</protein>
<reference evidence="2" key="1">
    <citation type="journal article" date="2022" name="bioRxiv">
        <title>Sequencing and chromosome-scale assembly of the giantPleurodeles waltlgenome.</title>
        <authorList>
            <person name="Brown T."/>
            <person name="Elewa A."/>
            <person name="Iarovenko S."/>
            <person name="Subramanian E."/>
            <person name="Araus A.J."/>
            <person name="Petzold A."/>
            <person name="Susuki M."/>
            <person name="Suzuki K.-i.T."/>
            <person name="Hayashi T."/>
            <person name="Toyoda A."/>
            <person name="Oliveira C."/>
            <person name="Osipova E."/>
            <person name="Leigh N.D."/>
            <person name="Simon A."/>
            <person name="Yun M.H."/>
        </authorList>
    </citation>
    <scope>NUCLEOTIDE SEQUENCE</scope>
    <source>
        <strain evidence="2">20211129_DDA</strain>
        <tissue evidence="2">Liver</tissue>
    </source>
</reference>